<comment type="caution">
    <text evidence="1">The sequence shown here is derived from an EMBL/GenBank/DDBJ whole genome shotgun (WGS) entry which is preliminary data.</text>
</comment>
<evidence type="ECO:0000313" key="2">
    <source>
        <dbReference type="Proteomes" id="UP001165342"/>
    </source>
</evidence>
<dbReference type="RefSeq" id="WP_249831748.1">
    <property type="nucleotide sequence ID" value="NZ_JAMGBE010000003.1"/>
</dbReference>
<gene>
    <name evidence="1" type="ORF">LZ538_09315</name>
</gene>
<keyword evidence="2" id="KW-1185">Reference proteome</keyword>
<evidence type="ECO:0000313" key="1">
    <source>
        <dbReference type="EMBL" id="MCL6730250.1"/>
    </source>
</evidence>
<protein>
    <recommendedName>
        <fullName evidence="3">GNAT family N-acetyltransferase</fullName>
    </recommendedName>
</protein>
<dbReference type="Proteomes" id="UP001165342">
    <property type="component" value="Unassembled WGS sequence"/>
</dbReference>
<sequence>MPDLTVQSVDYERLAQVYPLIRSATRVSLERWLEFGWELLREGGGVIAIRAADNYVHGAAAYRRSRNLRHEQSLDVEVIVAFDLRGDDRVREALCRELERIAVELGCSSLNFTVAGKSVERASRTRSGLERLGLRLETASFVRDLPSCDEN</sequence>
<organism evidence="1 2">
    <name type="scientific">Sphingomonas hankyongi</name>
    <dbReference type="NCBI Taxonomy" id="2908209"/>
    <lineage>
        <taxon>Bacteria</taxon>
        <taxon>Pseudomonadati</taxon>
        <taxon>Pseudomonadota</taxon>
        <taxon>Alphaproteobacteria</taxon>
        <taxon>Sphingomonadales</taxon>
        <taxon>Sphingomonadaceae</taxon>
        <taxon>Sphingomonas</taxon>
    </lineage>
</organism>
<evidence type="ECO:0008006" key="3">
    <source>
        <dbReference type="Google" id="ProtNLM"/>
    </source>
</evidence>
<name>A0ABT0S3X4_9SPHN</name>
<proteinExistence type="predicted"/>
<accession>A0ABT0S3X4</accession>
<reference evidence="1" key="1">
    <citation type="submission" date="2022-05" db="EMBL/GenBank/DDBJ databases">
        <authorList>
            <person name="Jo J.-H."/>
            <person name="Im W.-T."/>
        </authorList>
    </citation>
    <scope>NUCLEOTIDE SEQUENCE</scope>
    <source>
        <strain evidence="1">SE220</strain>
    </source>
</reference>
<dbReference type="EMBL" id="JAMGBE010000003">
    <property type="protein sequence ID" value="MCL6730250.1"/>
    <property type="molecule type" value="Genomic_DNA"/>
</dbReference>